<organism evidence="8 9">
    <name type="scientific">Syntrophobotulus glycolicus (strain DSM 8271 / FlGlyR)</name>
    <dbReference type="NCBI Taxonomy" id="645991"/>
    <lineage>
        <taxon>Bacteria</taxon>
        <taxon>Bacillati</taxon>
        <taxon>Bacillota</taxon>
        <taxon>Clostridia</taxon>
        <taxon>Eubacteriales</taxon>
        <taxon>Desulfitobacteriaceae</taxon>
        <taxon>Syntrophobotulus</taxon>
    </lineage>
</organism>
<dbReference type="Pfam" id="PF00293">
    <property type="entry name" value="NUDIX"/>
    <property type="match status" value="1"/>
</dbReference>
<sequence>MKEEDLKRLKSKLPEKPGILGRDKYFNSAVLIPLVLIHRQYHFLFQKRAAGIRQGGEVCFPGGGFDPRIDLDFRQSAIRETCEELGIPEEKITIEGRLDTVVSNMGVLVEPYIGRLKIEGMDELSLNKLEVEAVFTLPVAYFKENLPDEYQVRLMAEPYFFKDGNKIELLPSERLGLPRKYHQAWGGKQNRVFVYETPQGTIWGITAELIHEVIKYCKQ</sequence>
<evidence type="ECO:0000256" key="5">
    <source>
        <dbReference type="ARBA" id="ARBA00022842"/>
    </source>
</evidence>
<accession>F0T1R8</accession>
<dbReference type="GO" id="GO:0046872">
    <property type="term" value="F:metal ion binding"/>
    <property type="evidence" value="ECO:0007669"/>
    <property type="project" value="UniProtKB-KW"/>
</dbReference>
<reference evidence="8 9" key="1">
    <citation type="journal article" date="2011" name="Stand. Genomic Sci.">
        <title>Complete genome sequence of Syntrophobotulus glycolicus type strain (FlGlyR).</title>
        <authorList>
            <person name="Han C."/>
            <person name="Mwirichia R."/>
            <person name="Chertkov O."/>
            <person name="Held B."/>
            <person name="Lapidus A."/>
            <person name="Nolan M."/>
            <person name="Lucas S."/>
            <person name="Hammon N."/>
            <person name="Deshpande S."/>
            <person name="Cheng J.F."/>
            <person name="Tapia R."/>
            <person name="Goodwin L."/>
            <person name="Pitluck S."/>
            <person name="Huntemann M."/>
            <person name="Liolios K."/>
            <person name="Ivanova N."/>
            <person name="Pagani I."/>
            <person name="Mavromatis K."/>
            <person name="Ovchinikova G."/>
            <person name="Pati A."/>
            <person name="Chen A."/>
            <person name="Palaniappan K."/>
            <person name="Land M."/>
            <person name="Hauser L."/>
            <person name="Brambilla E.M."/>
            <person name="Rohde M."/>
            <person name="Spring S."/>
            <person name="Sikorski J."/>
            <person name="Goker M."/>
            <person name="Woyke T."/>
            <person name="Bristow J."/>
            <person name="Eisen J.A."/>
            <person name="Markowitz V."/>
            <person name="Hugenholtz P."/>
            <person name="Kyrpides N.C."/>
            <person name="Klenk H.P."/>
            <person name="Detter J.C."/>
        </authorList>
    </citation>
    <scope>NUCLEOTIDE SEQUENCE [LARGE SCALE GENOMIC DNA]</scope>
    <source>
        <strain evidence="9">DSM 8271 / FlGlyR</strain>
    </source>
</reference>
<dbReference type="PANTHER" id="PTHR12992">
    <property type="entry name" value="NUDIX HYDROLASE"/>
    <property type="match status" value="1"/>
</dbReference>
<dbReference type="eggNOG" id="COG0494">
    <property type="taxonomic scope" value="Bacteria"/>
</dbReference>
<dbReference type="STRING" id="645991.Sgly_3228"/>
<dbReference type="GO" id="GO:0010945">
    <property type="term" value="F:coenzyme A diphosphatase activity"/>
    <property type="evidence" value="ECO:0007669"/>
    <property type="project" value="InterPro"/>
</dbReference>
<comment type="cofactor">
    <cofactor evidence="1">
        <name>Mn(2+)</name>
        <dbReference type="ChEBI" id="CHEBI:29035"/>
    </cofactor>
</comment>
<dbReference type="Proteomes" id="UP000007488">
    <property type="component" value="Chromosome"/>
</dbReference>
<dbReference type="AlphaFoldDB" id="F0T1R8"/>
<dbReference type="PANTHER" id="PTHR12992:SF11">
    <property type="entry name" value="MITOCHONDRIAL COENZYME A DIPHOSPHATASE NUDT8"/>
    <property type="match status" value="1"/>
</dbReference>
<evidence type="ECO:0000259" key="7">
    <source>
        <dbReference type="PROSITE" id="PS51462"/>
    </source>
</evidence>
<evidence type="ECO:0000256" key="1">
    <source>
        <dbReference type="ARBA" id="ARBA00001936"/>
    </source>
</evidence>
<proteinExistence type="predicted"/>
<gene>
    <name evidence="8" type="ordered locus">Sgly_3228</name>
</gene>
<dbReference type="InterPro" id="IPR045121">
    <property type="entry name" value="CoAse"/>
</dbReference>
<keyword evidence="6" id="KW-0464">Manganese</keyword>
<dbReference type="OrthoDB" id="9802805at2"/>
<dbReference type="InterPro" id="IPR015797">
    <property type="entry name" value="NUDIX_hydrolase-like_dom_sf"/>
</dbReference>
<feature type="domain" description="Nudix hydrolase" evidence="7">
    <location>
        <begin position="25"/>
        <end position="160"/>
    </location>
</feature>
<dbReference type="PROSITE" id="PS51462">
    <property type="entry name" value="NUDIX"/>
    <property type="match status" value="1"/>
</dbReference>
<evidence type="ECO:0000256" key="6">
    <source>
        <dbReference type="ARBA" id="ARBA00023211"/>
    </source>
</evidence>
<evidence type="ECO:0000313" key="8">
    <source>
        <dbReference type="EMBL" id="ADY57492.1"/>
    </source>
</evidence>
<evidence type="ECO:0000256" key="4">
    <source>
        <dbReference type="ARBA" id="ARBA00022801"/>
    </source>
</evidence>
<name>F0T1R8_SYNGF</name>
<dbReference type="EMBL" id="CP002547">
    <property type="protein sequence ID" value="ADY57492.1"/>
    <property type="molecule type" value="Genomic_DNA"/>
</dbReference>
<dbReference type="HOGENOM" id="CLU_040940_5_2_9"/>
<evidence type="ECO:0000313" key="9">
    <source>
        <dbReference type="Proteomes" id="UP000007488"/>
    </source>
</evidence>
<dbReference type="RefSeq" id="WP_013626217.1">
    <property type="nucleotide sequence ID" value="NC_015172.1"/>
</dbReference>
<protein>
    <submittedName>
        <fullName evidence="8">NUDIX hydrolase</fullName>
    </submittedName>
</protein>
<comment type="cofactor">
    <cofactor evidence="2">
        <name>Mg(2+)</name>
        <dbReference type="ChEBI" id="CHEBI:18420"/>
    </cofactor>
</comment>
<dbReference type="InterPro" id="IPR000086">
    <property type="entry name" value="NUDIX_hydrolase_dom"/>
</dbReference>
<dbReference type="KEGG" id="sgy:Sgly_3228"/>
<keyword evidence="5" id="KW-0460">Magnesium</keyword>
<keyword evidence="4 8" id="KW-0378">Hydrolase</keyword>
<keyword evidence="3" id="KW-0479">Metal-binding</keyword>
<evidence type="ECO:0000256" key="3">
    <source>
        <dbReference type="ARBA" id="ARBA00022723"/>
    </source>
</evidence>
<keyword evidence="9" id="KW-1185">Reference proteome</keyword>
<evidence type="ECO:0000256" key="2">
    <source>
        <dbReference type="ARBA" id="ARBA00001946"/>
    </source>
</evidence>
<dbReference type="SUPFAM" id="SSF55811">
    <property type="entry name" value="Nudix"/>
    <property type="match status" value="1"/>
</dbReference>
<dbReference type="CDD" id="cd03426">
    <property type="entry name" value="NUDIX_CoAse_Nudt7"/>
    <property type="match status" value="1"/>
</dbReference>
<reference evidence="9" key="2">
    <citation type="submission" date="2011-02" db="EMBL/GenBank/DDBJ databases">
        <title>The complete genome of Syntrophobotulus glycolicus DSM 8271.</title>
        <authorList>
            <person name="Lucas S."/>
            <person name="Copeland A."/>
            <person name="Lapidus A."/>
            <person name="Bruce D."/>
            <person name="Goodwin L."/>
            <person name="Pitluck S."/>
            <person name="Kyrpides N."/>
            <person name="Mavromatis K."/>
            <person name="Pagani I."/>
            <person name="Ivanova N."/>
            <person name="Mikhailova N."/>
            <person name="Chertkov O."/>
            <person name="Held B."/>
            <person name="Detter J.C."/>
            <person name="Tapia R."/>
            <person name="Han C."/>
            <person name="Land M."/>
            <person name="Hauser L."/>
            <person name="Markowitz V."/>
            <person name="Cheng J.-F."/>
            <person name="Hugenholtz P."/>
            <person name="Woyke T."/>
            <person name="Wu D."/>
            <person name="Spring S."/>
            <person name="Schroeder M."/>
            <person name="Brambilla E."/>
            <person name="Klenk H.-P."/>
            <person name="Eisen J.A."/>
        </authorList>
    </citation>
    <scope>NUCLEOTIDE SEQUENCE [LARGE SCALE GENOMIC DNA]</scope>
    <source>
        <strain evidence="9">DSM 8271 / FlGlyR</strain>
    </source>
</reference>
<dbReference type="Gene3D" id="3.90.79.10">
    <property type="entry name" value="Nucleoside Triphosphate Pyrophosphohydrolase"/>
    <property type="match status" value="1"/>
</dbReference>